<sequence length="120" mass="13430">MGLIDAPDMYWFIGTRTRDIPPISLCPGVQYSKVFTSLLLCSWCKGIVFKWLTTVDIGVLEGRHPLLEDIDVTINPSKGSSLLEGISFDEQNKIGHLEVKYVLIIFLLLCCFEHEVASLG</sequence>
<evidence type="ECO:0000313" key="1">
    <source>
        <dbReference type="EMBL" id="KAI3943546.1"/>
    </source>
</evidence>
<keyword evidence="2" id="KW-1185">Reference proteome</keyword>
<proteinExistence type="predicted"/>
<dbReference type="Proteomes" id="UP001202328">
    <property type="component" value="Unassembled WGS sequence"/>
</dbReference>
<dbReference type="AlphaFoldDB" id="A0AAD4T8R8"/>
<evidence type="ECO:0000313" key="2">
    <source>
        <dbReference type="Proteomes" id="UP001202328"/>
    </source>
</evidence>
<comment type="caution">
    <text evidence="1">The sequence shown here is derived from an EMBL/GenBank/DDBJ whole genome shotgun (WGS) entry which is preliminary data.</text>
</comment>
<protein>
    <submittedName>
        <fullName evidence="1">Uncharacterized protein</fullName>
    </submittedName>
</protein>
<organism evidence="1 2">
    <name type="scientific">Papaver atlanticum</name>
    <dbReference type="NCBI Taxonomy" id="357466"/>
    <lineage>
        <taxon>Eukaryota</taxon>
        <taxon>Viridiplantae</taxon>
        <taxon>Streptophyta</taxon>
        <taxon>Embryophyta</taxon>
        <taxon>Tracheophyta</taxon>
        <taxon>Spermatophyta</taxon>
        <taxon>Magnoliopsida</taxon>
        <taxon>Ranunculales</taxon>
        <taxon>Papaveraceae</taxon>
        <taxon>Papaveroideae</taxon>
        <taxon>Papaver</taxon>
    </lineage>
</organism>
<accession>A0AAD4T8R8</accession>
<dbReference type="EMBL" id="JAJJMB010004205">
    <property type="protein sequence ID" value="KAI3943546.1"/>
    <property type="molecule type" value="Genomic_DNA"/>
</dbReference>
<gene>
    <name evidence="1" type="ORF">MKW98_021261</name>
</gene>
<reference evidence="1" key="1">
    <citation type="submission" date="2022-04" db="EMBL/GenBank/DDBJ databases">
        <title>A functionally conserved STORR gene fusion in Papaver species that diverged 16.8 million years ago.</title>
        <authorList>
            <person name="Catania T."/>
        </authorList>
    </citation>
    <scope>NUCLEOTIDE SEQUENCE</scope>
    <source>
        <strain evidence="1">S-188037</strain>
    </source>
</reference>
<name>A0AAD4T8R8_9MAGN</name>